<keyword evidence="3" id="KW-1185">Reference proteome</keyword>
<evidence type="ECO:0000256" key="1">
    <source>
        <dbReference type="SAM" id="MobiDB-lite"/>
    </source>
</evidence>
<feature type="region of interest" description="Disordered" evidence="1">
    <location>
        <begin position="50"/>
        <end position="74"/>
    </location>
</feature>
<organism evidence="2 3">
    <name type="scientific">Araneus ventricosus</name>
    <name type="common">Orbweaver spider</name>
    <name type="synonym">Epeira ventricosa</name>
    <dbReference type="NCBI Taxonomy" id="182803"/>
    <lineage>
        <taxon>Eukaryota</taxon>
        <taxon>Metazoa</taxon>
        <taxon>Ecdysozoa</taxon>
        <taxon>Arthropoda</taxon>
        <taxon>Chelicerata</taxon>
        <taxon>Arachnida</taxon>
        <taxon>Araneae</taxon>
        <taxon>Araneomorphae</taxon>
        <taxon>Entelegynae</taxon>
        <taxon>Araneoidea</taxon>
        <taxon>Araneidae</taxon>
        <taxon>Araneus</taxon>
    </lineage>
</organism>
<protein>
    <submittedName>
        <fullName evidence="2">Uncharacterized protein</fullName>
    </submittedName>
</protein>
<name>A0A4Y2F015_ARAVE</name>
<accession>A0A4Y2F015</accession>
<comment type="caution">
    <text evidence="2">The sequence shown here is derived from an EMBL/GenBank/DDBJ whole genome shotgun (WGS) entry which is preliminary data.</text>
</comment>
<proteinExistence type="predicted"/>
<evidence type="ECO:0000313" key="3">
    <source>
        <dbReference type="Proteomes" id="UP000499080"/>
    </source>
</evidence>
<dbReference type="AlphaFoldDB" id="A0A4Y2F015"/>
<gene>
    <name evidence="2" type="ORF">AVEN_208042_1</name>
</gene>
<evidence type="ECO:0000313" key="2">
    <source>
        <dbReference type="EMBL" id="GBM34840.1"/>
    </source>
</evidence>
<dbReference type="EMBL" id="BGPR01000770">
    <property type="protein sequence ID" value="GBM34840.1"/>
    <property type="molecule type" value="Genomic_DNA"/>
</dbReference>
<sequence>MTRTTPELAPALQTSAPHQREDVCPSTQDLACNRPPTTDLQWNRVSNLEPSGPEVETLPLGHRGLQKHVGTNTI</sequence>
<feature type="region of interest" description="Disordered" evidence="1">
    <location>
        <begin position="1"/>
        <end position="22"/>
    </location>
</feature>
<reference evidence="2 3" key="1">
    <citation type="journal article" date="2019" name="Sci. Rep.">
        <title>Orb-weaving spider Araneus ventricosus genome elucidates the spidroin gene catalogue.</title>
        <authorList>
            <person name="Kono N."/>
            <person name="Nakamura H."/>
            <person name="Ohtoshi R."/>
            <person name="Moran D.A.P."/>
            <person name="Shinohara A."/>
            <person name="Yoshida Y."/>
            <person name="Fujiwara M."/>
            <person name="Mori M."/>
            <person name="Tomita M."/>
            <person name="Arakawa K."/>
        </authorList>
    </citation>
    <scope>NUCLEOTIDE SEQUENCE [LARGE SCALE GENOMIC DNA]</scope>
</reference>
<dbReference type="Proteomes" id="UP000499080">
    <property type="component" value="Unassembled WGS sequence"/>
</dbReference>